<keyword evidence="2" id="KW-0472">Membrane</keyword>
<gene>
    <name evidence="3" type="ORF">ABB07_24015</name>
</gene>
<protein>
    <submittedName>
        <fullName evidence="3">Uncharacterized protein</fullName>
    </submittedName>
</protein>
<feature type="region of interest" description="Disordered" evidence="1">
    <location>
        <begin position="71"/>
        <end position="94"/>
    </location>
</feature>
<evidence type="ECO:0000313" key="3">
    <source>
        <dbReference type="EMBL" id="AKJ12987.1"/>
    </source>
</evidence>
<evidence type="ECO:0000256" key="1">
    <source>
        <dbReference type="SAM" id="MobiDB-lite"/>
    </source>
</evidence>
<evidence type="ECO:0000313" key="4">
    <source>
        <dbReference type="Proteomes" id="UP000035366"/>
    </source>
</evidence>
<feature type="transmembrane region" description="Helical" evidence="2">
    <location>
        <begin position="118"/>
        <end position="141"/>
    </location>
</feature>
<evidence type="ECO:0000256" key="2">
    <source>
        <dbReference type="SAM" id="Phobius"/>
    </source>
</evidence>
<proteinExistence type="predicted"/>
<dbReference type="EMBL" id="CP011497">
    <property type="protein sequence ID" value="AKJ12987.1"/>
    <property type="molecule type" value="Genomic_DNA"/>
</dbReference>
<keyword evidence="4" id="KW-1185">Reference proteome</keyword>
<reference evidence="3 4" key="1">
    <citation type="journal article" date="2015" name="ISME J.">
        <title>Draft Genome Sequence of Streptomyces incarnatus NRRL8089, which Produces the Nucleoside Antibiotic Sinefungin.</title>
        <authorList>
            <person name="Oshima K."/>
            <person name="Hattori M."/>
            <person name="Shimizu H."/>
            <person name="Fukuda K."/>
            <person name="Nemoto M."/>
            <person name="Inagaki K."/>
            <person name="Tamura T."/>
        </authorList>
    </citation>
    <scope>NUCLEOTIDE SEQUENCE [LARGE SCALE GENOMIC DNA]</scope>
    <source>
        <strain evidence="3 4">NRRL 8089</strain>
    </source>
</reference>
<organism evidence="3 4">
    <name type="scientific">Streptomyces incarnatus</name>
    <dbReference type="NCBI Taxonomy" id="665007"/>
    <lineage>
        <taxon>Bacteria</taxon>
        <taxon>Bacillati</taxon>
        <taxon>Actinomycetota</taxon>
        <taxon>Actinomycetes</taxon>
        <taxon>Kitasatosporales</taxon>
        <taxon>Streptomycetaceae</taxon>
        <taxon>Streptomyces</taxon>
    </lineage>
</organism>
<dbReference type="SUPFAM" id="SSF53822">
    <property type="entry name" value="Periplasmic binding protein-like I"/>
    <property type="match status" value="1"/>
</dbReference>
<dbReference type="Gene3D" id="3.40.50.2300">
    <property type="match status" value="2"/>
</dbReference>
<dbReference type="InterPro" id="IPR028082">
    <property type="entry name" value="Peripla_BP_I"/>
</dbReference>
<sequence>MERAATRNGDVLPASTLATALNRGTLPREDLLTAFVRACGADVTDWVTARRRLERWIPPEEPAVVRPVEATTDEAPETVNEAPGEKAAPGTAAGGRTGAFQRLLRFPRATGPDLPARGVLTAVAVLTVMAVVAILTVPGFFSRKHVSHTDSSTGFCRGADLRRDTTTGECWGISTEAVSFSPSSRPLAEVIKVIAQQNRIGAADHVRQPERPYVTLAYVGALTSRDSFPTTLVAERETLEGIAAAQRLSLERDTPGAPLVNVLVVNGAAGMAHGVEAAGMLARWPQGTGASGPPVIGVVGLDQSRTNTLRTIRALGREAMPMMAAALSTDEFASESPMYFQVAPQDRWAAAVDTAFITTQNGQDRQTRAGARAVRIYDSADPDDLYSHNLSADLRSALASKGVTADESAFRPGLSRLTGPPSADQAGASACGYPGSVYYAGRAEDFGDFLNGIYSTCGNTPPRILTDDDVTRYVADPRLRGMYRSVPFHYTSFAIAPETCKQDTGNTFYATLDSLFPFECGDNEGRSLDGHAALGYEATLAMLTAIENLGSKASRAGLARALGGLRIDGSASAPITIGQGHVPARKMVAILTVAHGRPPALEGTCGDSARDPASWCPNVPGFRRSGLTASPQGL</sequence>
<keyword evidence="2" id="KW-0812">Transmembrane</keyword>
<accession>A0ABN4GJR0</accession>
<keyword evidence="2" id="KW-1133">Transmembrane helix</keyword>
<name>A0ABN4GJR0_9ACTN</name>
<dbReference type="Proteomes" id="UP000035366">
    <property type="component" value="Chromosome"/>
</dbReference>